<evidence type="ECO:0000259" key="3">
    <source>
        <dbReference type="PROSITE" id="PS50977"/>
    </source>
</evidence>
<gene>
    <name evidence="4" type="ORF">EWE74_17310</name>
</gene>
<dbReference type="OrthoDB" id="9787680at2"/>
<evidence type="ECO:0000313" key="5">
    <source>
        <dbReference type="Proteomes" id="UP000292855"/>
    </source>
</evidence>
<dbReference type="AlphaFoldDB" id="A0A4Q6XLY3"/>
<comment type="caution">
    <text evidence="4">The sequence shown here is derived from an EMBL/GenBank/DDBJ whole genome shotgun (WGS) entry which is preliminary data.</text>
</comment>
<dbReference type="InterPro" id="IPR001647">
    <property type="entry name" value="HTH_TetR"/>
</dbReference>
<evidence type="ECO:0000313" key="4">
    <source>
        <dbReference type="EMBL" id="RZF58372.1"/>
    </source>
</evidence>
<keyword evidence="1 2" id="KW-0238">DNA-binding</keyword>
<dbReference type="SUPFAM" id="SSF46689">
    <property type="entry name" value="Homeodomain-like"/>
    <property type="match status" value="1"/>
</dbReference>
<organism evidence="4 5">
    <name type="scientific">Sphingobacterium corticibacterium</name>
    <dbReference type="NCBI Taxonomy" id="2484746"/>
    <lineage>
        <taxon>Bacteria</taxon>
        <taxon>Pseudomonadati</taxon>
        <taxon>Bacteroidota</taxon>
        <taxon>Sphingobacteriia</taxon>
        <taxon>Sphingobacteriales</taxon>
        <taxon>Sphingobacteriaceae</taxon>
        <taxon>Sphingobacterium</taxon>
    </lineage>
</organism>
<dbReference type="RefSeq" id="WP_130142922.1">
    <property type="nucleotide sequence ID" value="NZ_SGIT01000004.1"/>
</dbReference>
<dbReference type="Gene3D" id="1.10.357.10">
    <property type="entry name" value="Tetracycline Repressor, domain 2"/>
    <property type="match status" value="1"/>
</dbReference>
<dbReference type="Proteomes" id="UP000292855">
    <property type="component" value="Unassembled WGS sequence"/>
</dbReference>
<dbReference type="EMBL" id="SGIT01000004">
    <property type="protein sequence ID" value="RZF58372.1"/>
    <property type="molecule type" value="Genomic_DNA"/>
</dbReference>
<evidence type="ECO:0000256" key="2">
    <source>
        <dbReference type="PROSITE-ProRule" id="PRU00335"/>
    </source>
</evidence>
<dbReference type="InterPro" id="IPR050624">
    <property type="entry name" value="HTH-type_Tx_Regulator"/>
</dbReference>
<name>A0A4Q6XLY3_9SPHI</name>
<protein>
    <submittedName>
        <fullName evidence="4">TetR/AcrR family transcriptional regulator</fullName>
    </submittedName>
</protein>
<keyword evidence="5" id="KW-1185">Reference proteome</keyword>
<proteinExistence type="predicted"/>
<accession>A0A4Q6XLY3</accession>
<dbReference type="PROSITE" id="PS01081">
    <property type="entry name" value="HTH_TETR_1"/>
    <property type="match status" value="1"/>
</dbReference>
<dbReference type="PROSITE" id="PS50977">
    <property type="entry name" value="HTH_TETR_2"/>
    <property type="match status" value="1"/>
</dbReference>
<dbReference type="PANTHER" id="PTHR43479">
    <property type="entry name" value="ACREF/ENVCD OPERON REPRESSOR-RELATED"/>
    <property type="match status" value="1"/>
</dbReference>
<feature type="domain" description="HTH tetR-type" evidence="3">
    <location>
        <begin position="4"/>
        <end position="64"/>
    </location>
</feature>
<reference evidence="4 5" key="1">
    <citation type="submission" date="2019-02" db="EMBL/GenBank/DDBJ databases">
        <authorList>
            <person name="Li Y."/>
        </authorList>
    </citation>
    <scope>NUCLEOTIDE SEQUENCE [LARGE SCALE GENOMIC DNA]</scope>
    <source>
        <strain evidence="4 5">30C10-4-7</strain>
    </source>
</reference>
<dbReference type="InterPro" id="IPR023772">
    <property type="entry name" value="DNA-bd_HTH_TetR-type_CS"/>
</dbReference>
<dbReference type="InterPro" id="IPR009057">
    <property type="entry name" value="Homeodomain-like_sf"/>
</dbReference>
<sequence>MESDQVILSIKKSARELFRRYGYNKTSVNELAKQACIAKATFYKHFASKELILHAVLMDYIRENVEDILNKNIRERDLSTFLANTILRVSRVTYTVCNEFVGWEFIRESANAQEYLKTLSDDLEFLLLSSFIQNETIALTVPEERLTFLIKSSKNIVFSFAFTAVTDADVRKNFISFQKEILPYLVQATLLES</sequence>
<dbReference type="GO" id="GO:0003677">
    <property type="term" value="F:DNA binding"/>
    <property type="evidence" value="ECO:0007669"/>
    <property type="project" value="UniProtKB-UniRule"/>
</dbReference>
<dbReference type="Pfam" id="PF00440">
    <property type="entry name" value="TetR_N"/>
    <property type="match status" value="1"/>
</dbReference>
<feature type="DNA-binding region" description="H-T-H motif" evidence="2">
    <location>
        <begin position="27"/>
        <end position="46"/>
    </location>
</feature>
<dbReference type="PRINTS" id="PR00455">
    <property type="entry name" value="HTHTETR"/>
</dbReference>
<dbReference type="PANTHER" id="PTHR43479:SF11">
    <property type="entry name" value="ACREF_ENVCD OPERON REPRESSOR-RELATED"/>
    <property type="match status" value="1"/>
</dbReference>
<evidence type="ECO:0000256" key="1">
    <source>
        <dbReference type="ARBA" id="ARBA00023125"/>
    </source>
</evidence>